<keyword evidence="1" id="KW-0418">Kinase</keyword>
<comment type="caution">
    <text evidence="1">The sequence shown here is derived from an EMBL/GenBank/DDBJ whole genome shotgun (WGS) entry which is preliminary data.</text>
</comment>
<reference evidence="1" key="1">
    <citation type="submission" date="2020-04" db="EMBL/GenBank/DDBJ databases">
        <title>A chromosome-scale assembly and high-density genetic map of the yellow drum (Nibea albiflora) genome.</title>
        <authorList>
            <person name="Xu D."/>
            <person name="Zhang W."/>
            <person name="Chen R."/>
            <person name="Tan P."/>
            <person name="Wang L."/>
            <person name="Song H."/>
            <person name="Tian L."/>
            <person name="Zhu Q."/>
            <person name="Wang B."/>
        </authorList>
    </citation>
    <scope>NUCLEOTIDE SEQUENCE</scope>
    <source>
        <strain evidence="1">ZJHYS-2018</strain>
    </source>
</reference>
<feature type="non-terminal residue" evidence="1">
    <location>
        <position position="210"/>
    </location>
</feature>
<evidence type="ECO:0000313" key="2">
    <source>
        <dbReference type="Proteomes" id="UP000805704"/>
    </source>
</evidence>
<accession>A0ACB7ET28</accession>
<feature type="non-terminal residue" evidence="1">
    <location>
        <position position="1"/>
    </location>
</feature>
<proteinExistence type="predicted"/>
<name>A0ACB7ET28_NIBAL</name>
<dbReference type="EMBL" id="CM024811">
    <property type="protein sequence ID" value="KAG8005384.1"/>
    <property type="molecule type" value="Genomic_DNA"/>
</dbReference>
<sequence length="210" mass="24217">DSGKVTTVVATPGQGPDRPQEVSYTDIKVIGNGSFGVVYQARLIDSQEMVAIKKVLQDKRFKNRELQIMRKLDHCNIVRLRYFFYSSGEKKDEVYLNLVLDFVPETVYRVARHFNKAKSIIPIIYVKVTVFFLLICSSSPPPPHRLFLCLPLQRAHYFVVLLLPRPQVYMYQLFRSLAYIHSQGVCHRDIKPQNLLVDPETAILKLCDFG</sequence>
<keyword evidence="1" id="KW-0808">Transferase</keyword>
<gene>
    <name evidence="1" type="primary">GSK3B.2</name>
    <name evidence="1" type="ORF">GBF38_014032</name>
</gene>
<dbReference type="Proteomes" id="UP000805704">
    <property type="component" value="Chromosome 23"/>
</dbReference>
<organism evidence="1 2">
    <name type="scientific">Nibea albiflora</name>
    <name type="common">Yellow drum</name>
    <name type="synonym">Corvina albiflora</name>
    <dbReference type="NCBI Taxonomy" id="240163"/>
    <lineage>
        <taxon>Eukaryota</taxon>
        <taxon>Metazoa</taxon>
        <taxon>Chordata</taxon>
        <taxon>Craniata</taxon>
        <taxon>Vertebrata</taxon>
        <taxon>Euteleostomi</taxon>
        <taxon>Actinopterygii</taxon>
        <taxon>Neopterygii</taxon>
        <taxon>Teleostei</taxon>
        <taxon>Neoteleostei</taxon>
        <taxon>Acanthomorphata</taxon>
        <taxon>Eupercaria</taxon>
        <taxon>Sciaenidae</taxon>
        <taxon>Nibea</taxon>
    </lineage>
</organism>
<keyword evidence="2" id="KW-1185">Reference proteome</keyword>
<evidence type="ECO:0000313" key="1">
    <source>
        <dbReference type="EMBL" id="KAG8005384.1"/>
    </source>
</evidence>
<protein>
    <submittedName>
        <fullName evidence="1">Glycogen synthase kinase-3 beta</fullName>
    </submittedName>
</protein>